<reference evidence="2" key="2">
    <citation type="submission" date="2019-03" db="EMBL/GenBank/DDBJ databases">
        <authorList>
            <person name="Chen S.-C."/>
            <person name="Wu S.-Y."/>
            <person name="Lai M.-C."/>
        </authorList>
    </citation>
    <scope>NUCLEOTIDE SEQUENCE</scope>
    <source>
        <strain evidence="2">ML15</strain>
    </source>
</reference>
<gene>
    <name evidence="2" type="ORF">E2N92_01970</name>
</gene>
<proteinExistence type="predicted"/>
<protein>
    <submittedName>
        <fullName evidence="2">GTP-binding protein</fullName>
    </submittedName>
</protein>
<dbReference type="AlphaFoldDB" id="A0A8G1EEQ1"/>
<feature type="domain" description="Tr-type G" evidence="1">
    <location>
        <begin position="42"/>
        <end position="135"/>
    </location>
</feature>
<sequence length="166" mass="17959">MAREKLKLCVFGSFNAGKTSLITALDPSSRHVEADCDGGSTTVALDFGRVQVGEQQVYLFGTPGQDRFEFARKILSRGMDGAIIVVDSTYAPDEMTRELYSWLKGTGLPVVFMLNKCDLPESRPSLYADVIGDASVHLVSARTGENVHEALVSFVSGIVEDADPVL</sequence>
<dbReference type="PRINTS" id="PR00449">
    <property type="entry name" value="RASTRNSFRMNG"/>
</dbReference>
<name>A0A8G1EEQ1_9EURY</name>
<dbReference type="RefSeq" id="WP_220682027.1">
    <property type="nucleotide sequence ID" value="NZ_CP037968.1"/>
</dbReference>
<accession>A0A8G1EEQ1</accession>
<dbReference type="GO" id="GO:0003924">
    <property type="term" value="F:GTPase activity"/>
    <property type="evidence" value="ECO:0007669"/>
    <property type="project" value="InterPro"/>
</dbReference>
<dbReference type="InterPro" id="IPR027417">
    <property type="entry name" value="P-loop_NTPase"/>
</dbReference>
<dbReference type="OrthoDB" id="49590at2157"/>
<dbReference type="PANTHER" id="PTHR42708">
    <property type="entry name" value="ATP/GTP-BINDING PROTEIN-RELATED"/>
    <property type="match status" value="1"/>
</dbReference>
<dbReference type="SUPFAM" id="SSF52540">
    <property type="entry name" value="P-loop containing nucleoside triphosphate hydrolases"/>
    <property type="match status" value="1"/>
</dbReference>
<keyword evidence="3" id="KW-1185">Reference proteome</keyword>
<dbReference type="CDD" id="cd00882">
    <property type="entry name" value="Ras_like_GTPase"/>
    <property type="match status" value="1"/>
</dbReference>
<organism evidence="2 3">
    <name type="scientific">Methanofollis formosanus</name>
    <dbReference type="NCBI Taxonomy" id="299308"/>
    <lineage>
        <taxon>Archaea</taxon>
        <taxon>Methanobacteriati</taxon>
        <taxon>Methanobacteriota</taxon>
        <taxon>Stenosarchaea group</taxon>
        <taxon>Methanomicrobia</taxon>
        <taxon>Methanomicrobiales</taxon>
        <taxon>Methanomicrobiaceae</taxon>
        <taxon>Methanofollis</taxon>
    </lineage>
</organism>
<dbReference type="Proteomes" id="UP000826709">
    <property type="component" value="Chromosome"/>
</dbReference>
<evidence type="ECO:0000259" key="1">
    <source>
        <dbReference type="Pfam" id="PF00009"/>
    </source>
</evidence>
<dbReference type="SMART" id="SM00175">
    <property type="entry name" value="RAB"/>
    <property type="match status" value="1"/>
</dbReference>
<dbReference type="KEGG" id="mfk:E2N92_01970"/>
<dbReference type="Pfam" id="PF00009">
    <property type="entry name" value="GTP_EFTU"/>
    <property type="match status" value="1"/>
</dbReference>
<evidence type="ECO:0000313" key="2">
    <source>
        <dbReference type="EMBL" id="QYZ78283.1"/>
    </source>
</evidence>
<dbReference type="InterPro" id="IPR000795">
    <property type="entry name" value="T_Tr_GTP-bd_dom"/>
</dbReference>
<dbReference type="EMBL" id="CP037968">
    <property type="protein sequence ID" value="QYZ78283.1"/>
    <property type="molecule type" value="Genomic_DNA"/>
</dbReference>
<dbReference type="Gene3D" id="3.40.50.300">
    <property type="entry name" value="P-loop containing nucleotide triphosphate hydrolases"/>
    <property type="match status" value="1"/>
</dbReference>
<dbReference type="PANTHER" id="PTHR42708:SF1">
    <property type="entry name" value="GLIDING MOTILITY PROTEIN MGLA"/>
    <property type="match status" value="1"/>
</dbReference>
<evidence type="ECO:0000313" key="3">
    <source>
        <dbReference type="Proteomes" id="UP000826709"/>
    </source>
</evidence>
<dbReference type="InterPro" id="IPR052705">
    <property type="entry name" value="Gliding_Motility_GTPase"/>
</dbReference>
<dbReference type="GO" id="GO:0005525">
    <property type="term" value="F:GTP binding"/>
    <property type="evidence" value="ECO:0007669"/>
    <property type="project" value="InterPro"/>
</dbReference>
<reference evidence="2" key="1">
    <citation type="journal article" date="2005" name="Int. J. Syst. Evol. Microbiol.">
        <title>Methanofollis formosanus sp. nov., isolated from a fish pond.</title>
        <authorList>
            <person name="Wu S.Y."/>
            <person name="Chen S.C."/>
            <person name="Lai M.C."/>
        </authorList>
    </citation>
    <scope>NUCLEOTIDE SEQUENCE</scope>
    <source>
        <strain evidence="2">ML15</strain>
    </source>
</reference>